<dbReference type="Pfam" id="PF07733">
    <property type="entry name" value="DNA_pol3_alpha"/>
    <property type="match status" value="1"/>
</dbReference>
<dbReference type="Gene3D" id="3.20.20.140">
    <property type="entry name" value="Metal-dependent hydrolases"/>
    <property type="match status" value="1"/>
</dbReference>
<evidence type="ECO:0000256" key="3">
    <source>
        <dbReference type="ARBA" id="ARBA00012417"/>
    </source>
</evidence>
<dbReference type="CDD" id="cd07431">
    <property type="entry name" value="PHP_PolIIIA"/>
    <property type="match status" value="1"/>
</dbReference>
<dbReference type="RefSeq" id="WP_100609433.1">
    <property type="nucleotide sequence ID" value="NZ_CP024962.1"/>
</dbReference>
<dbReference type="InterPro" id="IPR004013">
    <property type="entry name" value="PHP_dom"/>
</dbReference>
<dbReference type="Gene3D" id="1.10.10.1600">
    <property type="entry name" value="Bacterial DNA polymerase III alpha subunit, thumb domain"/>
    <property type="match status" value="1"/>
</dbReference>
<evidence type="ECO:0000256" key="1">
    <source>
        <dbReference type="ARBA" id="ARBA00004496"/>
    </source>
</evidence>
<dbReference type="Pfam" id="PF02811">
    <property type="entry name" value="PHP"/>
    <property type="match status" value="1"/>
</dbReference>
<dbReference type="EMBL" id="CP024962">
    <property type="protein sequence ID" value="ATZ16451.1"/>
    <property type="molecule type" value="Genomic_DNA"/>
</dbReference>
<dbReference type="GO" id="GO:0003676">
    <property type="term" value="F:nucleic acid binding"/>
    <property type="evidence" value="ECO:0007669"/>
    <property type="project" value="InterPro"/>
</dbReference>
<accession>A0A2K8NUL0</accession>
<reference evidence="14 15" key="1">
    <citation type="submission" date="2017-11" db="EMBL/GenBank/DDBJ databases">
        <title>Genome sequence of Entomoplasma freundtii BARC 318 (ATCC 51999).</title>
        <authorList>
            <person name="Lo W.-S."/>
            <person name="Gasparich G.E."/>
            <person name="Kuo C.-H."/>
        </authorList>
    </citation>
    <scope>NUCLEOTIDE SEQUENCE [LARGE SCALE GENOMIC DNA]</scope>
    <source>
        <strain evidence="14 15">BARC 318</strain>
    </source>
</reference>
<dbReference type="GO" id="GO:0003887">
    <property type="term" value="F:DNA-directed DNA polymerase activity"/>
    <property type="evidence" value="ECO:0007669"/>
    <property type="project" value="UniProtKB-KW"/>
</dbReference>
<dbReference type="AlphaFoldDB" id="A0A2K8NUL0"/>
<feature type="domain" description="DNA polymerase III alpha subunit finger" evidence="13">
    <location>
        <begin position="494"/>
        <end position="658"/>
    </location>
</feature>
<comment type="similarity">
    <text evidence="2">Belongs to the DNA polymerase type-C family. DnaE subfamily.</text>
</comment>
<feature type="domain" description="DNA polymerase helix-hairpin-helix motif" evidence="12">
    <location>
        <begin position="732"/>
        <end position="821"/>
    </location>
</feature>
<dbReference type="InterPro" id="IPR029460">
    <property type="entry name" value="DNAPol_HHH"/>
</dbReference>
<dbReference type="GO" id="GO:0006260">
    <property type="term" value="P:DNA replication"/>
    <property type="evidence" value="ECO:0007669"/>
    <property type="project" value="UniProtKB-KW"/>
</dbReference>
<evidence type="ECO:0000313" key="15">
    <source>
        <dbReference type="Proteomes" id="UP000232222"/>
    </source>
</evidence>
<comment type="catalytic activity">
    <reaction evidence="8">
        <text>DNA(n) + a 2'-deoxyribonucleoside 5'-triphosphate = DNA(n+1) + diphosphate</text>
        <dbReference type="Rhea" id="RHEA:22508"/>
        <dbReference type="Rhea" id="RHEA-COMP:17339"/>
        <dbReference type="Rhea" id="RHEA-COMP:17340"/>
        <dbReference type="ChEBI" id="CHEBI:33019"/>
        <dbReference type="ChEBI" id="CHEBI:61560"/>
        <dbReference type="ChEBI" id="CHEBI:173112"/>
        <dbReference type="EC" id="2.7.7.7"/>
    </reaction>
</comment>
<evidence type="ECO:0000259" key="13">
    <source>
        <dbReference type="Pfam" id="PF17657"/>
    </source>
</evidence>
<evidence type="ECO:0000256" key="5">
    <source>
        <dbReference type="ARBA" id="ARBA00022695"/>
    </source>
</evidence>
<dbReference type="Proteomes" id="UP000232222">
    <property type="component" value="Chromosome"/>
</dbReference>
<dbReference type="NCBIfam" id="TIGR00594">
    <property type="entry name" value="polc"/>
    <property type="match status" value="1"/>
</dbReference>
<keyword evidence="6" id="KW-0235">DNA replication</keyword>
<keyword evidence="5" id="KW-0548">Nucleotidyltransferase</keyword>
<evidence type="ECO:0000256" key="2">
    <source>
        <dbReference type="ARBA" id="ARBA00009496"/>
    </source>
</evidence>
<dbReference type="OrthoDB" id="9803237at2"/>
<dbReference type="EC" id="2.7.7.7" evidence="3"/>
<dbReference type="InterPro" id="IPR004805">
    <property type="entry name" value="DnaE2/DnaE/PolC"/>
</dbReference>
<keyword evidence="7" id="KW-0239">DNA-directed DNA polymerase</keyword>
<organism evidence="14 15">
    <name type="scientific">Entomoplasma freundtii</name>
    <dbReference type="NCBI Taxonomy" id="74700"/>
    <lineage>
        <taxon>Bacteria</taxon>
        <taxon>Bacillati</taxon>
        <taxon>Mycoplasmatota</taxon>
        <taxon>Mollicutes</taxon>
        <taxon>Entomoplasmatales</taxon>
        <taxon>Entomoplasmataceae</taxon>
        <taxon>Entomoplasma</taxon>
    </lineage>
</organism>
<comment type="subcellular location">
    <subcellularLocation>
        <location evidence="1">Cytoplasm</location>
    </subcellularLocation>
</comment>
<dbReference type="GO" id="GO:0005737">
    <property type="term" value="C:cytoplasm"/>
    <property type="evidence" value="ECO:0007669"/>
    <property type="project" value="UniProtKB-SubCell"/>
</dbReference>
<dbReference type="InterPro" id="IPR004365">
    <property type="entry name" value="NA-bd_OB_tRNA"/>
</dbReference>
<feature type="domain" description="PHP" evidence="10">
    <location>
        <begin position="7"/>
        <end position="99"/>
    </location>
</feature>
<evidence type="ECO:0000259" key="12">
    <source>
        <dbReference type="Pfam" id="PF14579"/>
    </source>
</evidence>
<evidence type="ECO:0000256" key="7">
    <source>
        <dbReference type="ARBA" id="ARBA00022932"/>
    </source>
</evidence>
<dbReference type="GO" id="GO:0008408">
    <property type="term" value="F:3'-5' exonuclease activity"/>
    <property type="evidence" value="ECO:0007669"/>
    <property type="project" value="InterPro"/>
</dbReference>
<dbReference type="InterPro" id="IPR011708">
    <property type="entry name" value="DNA_pol3_alpha_NTPase_dom"/>
</dbReference>
<dbReference type="CDD" id="cd04485">
    <property type="entry name" value="DnaE_OBF"/>
    <property type="match status" value="1"/>
</dbReference>
<dbReference type="PANTHER" id="PTHR32294:SF0">
    <property type="entry name" value="DNA POLYMERASE III SUBUNIT ALPHA"/>
    <property type="match status" value="1"/>
</dbReference>
<dbReference type="InterPro" id="IPR040982">
    <property type="entry name" value="DNA_pol3_finger"/>
</dbReference>
<keyword evidence="15" id="KW-1185">Reference proteome</keyword>
<evidence type="ECO:0000256" key="8">
    <source>
        <dbReference type="ARBA" id="ARBA00049244"/>
    </source>
</evidence>
<evidence type="ECO:0000259" key="9">
    <source>
        <dbReference type="Pfam" id="PF01336"/>
    </source>
</evidence>
<dbReference type="PANTHER" id="PTHR32294">
    <property type="entry name" value="DNA POLYMERASE III SUBUNIT ALPHA"/>
    <property type="match status" value="1"/>
</dbReference>
<protein>
    <recommendedName>
        <fullName evidence="3">DNA-directed DNA polymerase</fullName>
        <ecNumber evidence="3">2.7.7.7</ecNumber>
    </recommendedName>
</protein>
<keyword evidence="4" id="KW-0808">Transferase</keyword>
<proteinExistence type="inferred from homology"/>
<evidence type="ECO:0000313" key="14">
    <source>
        <dbReference type="EMBL" id="ATZ16451.1"/>
    </source>
</evidence>
<evidence type="ECO:0000259" key="10">
    <source>
        <dbReference type="Pfam" id="PF02811"/>
    </source>
</evidence>
<evidence type="ECO:0000256" key="4">
    <source>
        <dbReference type="ARBA" id="ARBA00022679"/>
    </source>
</evidence>
<gene>
    <name evidence="14" type="primary">dnaE</name>
    <name evidence="14" type="ORF">EFREU_v1c04250</name>
</gene>
<feature type="domain" description="OB" evidence="9">
    <location>
        <begin position="902"/>
        <end position="969"/>
    </location>
</feature>
<dbReference type="Pfam" id="PF14579">
    <property type="entry name" value="HHH_6"/>
    <property type="match status" value="1"/>
</dbReference>
<sequence>MSYSPQLNVRSAYNFQESLIKIEDYLDFCVANNFNFAFYTDKNVMYGAAEFSKLAQQKGIQPILGLTTEIETTTLIFIAKNQKGYQNLCYLSSWLINHDVTTLSETLEFIKPFLSENLILVADNKEIQPLIADVIKPNDQYLETIQTKRISYLHQSEEKTFRVIKALKENLKLVDLPPLPNEDYPTNEELANASQQATLLKEIANKVSFQLFEQKAKPHLIKFPTPQNISANTYLAKLTQEALMNLFLKQKIAVPKNYQERLDYELKVIQEMGFADYFLVVWDYVKFAIENKILVGPGRGSAGGSLVSYLLGITQIDPLEYDLLFERFLNPERETMPDIDIDFQDTRRDEVIAYLFNKYGQFHLATIVTYQTIGAKSAIRDVARVYDLDLETVNVISKNIGFYHQNDLKGAIEASDILKSYAQKYPDIFKSAQQLLGLPRQTGTHAAGLIFTEEDLRNYIPIKINYDGIAQTQFDMNYLEDLGLIKMDLLGLRNLSTLQTIQNNILRNNKPPVELQEIPLNDPQTFRLLQRGDTSGIFQLESPGMLKVVQSLGVNSIDDISAASALFRPGPQEMIPTFVKRKKQKNAINNFLIDPSLAPILDSTYGIIVYQEQVLQMLQKVGNFSLGKSDIVRRAMSKKVPSYMQEAKVDFLKGAQKNHYSAEQALKIWNWIEQFANYGFNKAHSIAYSYISYWLAYFKTHYPLEFYAALLSGVKGNEIKTAQYLQEVKNLGLKIQPPTIKKAQNDYNFTVNTLILPLSLIKGVGPEFIRRLNKEAARNPHLFDSLFHFLHGTINNGLTSNIFQALVWSGALDLFNYDRPTLSANEEVLFNFAKLSSALPELNPNLYPVLNKATKNAIERADLEKKYYGFFLGSHPLTTYRQKRSTPLLPLRNLETNGLHQIIVMVNNIRPSRTKNGHSMAFVTIGDETEQLVMTVFGEEWEKIQQQIQIKSIILITVKVGSYLGKKNIVLRGLDEVIKF</sequence>
<dbReference type="Pfam" id="PF17657">
    <property type="entry name" value="DNA_pol3_finger"/>
    <property type="match status" value="1"/>
</dbReference>
<evidence type="ECO:0000259" key="11">
    <source>
        <dbReference type="Pfam" id="PF07733"/>
    </source>
</evidence>
<dbReference type="KEGG" id="efr:EFREU_v1c04250"/>
<evidence type="ECO:0000256" key="6">
    <source>
        <dbReference type="ARBA" id="ARBA00022705"/>
    </source>
</evidence>
<name>A0A2K8NUL0_9MOLU</name>
<dbReference type="Gene3D" id="1.10.150.870">
    <property type="match status" value="1"/>
</dbReference>
<feature type="domain" description="Bacterial DNA polymerase III alpha subunit NTPase" evidence="11">
    <location>
        <begin position="234"/>
        <end position="491"/>
    </location>
</feature>
<dbReference type="Pfam" id="PF01336">
    <property type="entry name" value="tRNA_anti-codon"/>
    <property type="match status" value="1"/>
</dbReference>
<dbReference type="InterPro" id="IPR041931">
    <property type="entry name" value="DNA_pol3_alpha_thumb_dom"/>
</dbReference>